<dbReference type="SUPFAM" id="SSF81296">
    <property type="entry name" value="E set domains"/>
    <property type="match status" value="1"/>
</dbReference>
<protein>
    <recommendedName>
        <fullName evidence="2">IPT/TIG domain-containing protein</fullName>
    </recommendedName>
</protein>
<dbReference type="CDD" id="cd00102">
    <property type="entry name" value="IPT"/>
    <property type="match status" value="1"/>
</dbReference>
<gene>
    <name evidence="3" type="ORF">A3K51_01265</name>
</gene>
<feature type="transmembrane region" description="Helical" evidence="1">
    <location>
        <begin position="393"/>
        <end position="410"/>
    </location>
</feature>
<feature type="domain" description="IPT/TIG" evidence="2">
    <location>
        <begin position="293"/>
        <end position="380"/>
    </location>
</feature>
<keyword evidence="1" id="KW-0472">Membrane</keyword>
<comment type="caution">
    <text evidence="3">The sequence shown here is derived from an EMBL/GenBank/DDBJ whole genome shotgun (WGS) entry which is preliminary data.</text>
</comment>
<evidence type="ECO:0000259" key="2">
    <source>
        <dbReference type="Pfam" id="PF01833"/>
    </source>
</evidence>
<dbReference type="InterPro" id="IPR014756">
    <property type="entry name" value="Ig_E-set"/>
</dbReference>
<organism evidence="3 4">
    <name type="scientific">candidate division Kazan bacterium RIFCSPLOWO2_01_FULL_45_19</name>
    <dbReference type="NCBI Taxonomy" id="1798538"/>
    <lineage>
        <taxon>Bacteria</taxon>
        <taxon>Bacteria division Kazan-3B-28</taxon>
    </lineage>
</organism>
<dbReference type="Proteomes" id="UP000178085">
    <property type="component" value="Unassembled WGS sequence"/>
</dbReference>
<dbReference type="EMBL" id="METD01000001">
    <property type="protein sequence ID" value="OGB73472.1"/>
    <property type="molecule type" value="Genomic_DNA"/>
</dbReference>
<dbReference type="AlphaFoldDB" id="A0A1F4NRF5"/>
<dbReference type="Pfam" id="PF01833">
    <property type="entry name" value="TIG"/>
    <property type="match status" value="1"/>
</dbReference>
<sequence length="425" mass="42731">MKQQIVKLVSGLTGAGLALMGVMPVIAQSSTTVASLFFSPSTKTASYVAGATNEFTIDLMVNTGGQPVVGVDAVVTFTPTDLQFVSANNAGSLFTIPIVLARGSGKQLITGLIAPGSTTAVNSASAKVSTLTFKTLHTGSTTIGISQSESNVAHQTPSQGDILASNGGGTANITITSSQPTDQVLNSVTISPTSASVAVNSTQSFTATALNASGATIASGVTFAWSVVQPAGGIGIGGTVSPISGGSTTFTAGSATGSAQVAVTATQGAVTKNGFATVTVGGGFNPGPIGSNPYISSVQPSYGNKDVARQVTISGGNFGEYDTSKSKVFVGLLEATVLDWNNNQILVQVPANSSLTAQATLTVRVLTASDTQASFVGYTYTMGTLPNNGPEDILWVGVVLMALGASWLAYRKMATVTATTDSDLT</sequence>
<evidence type="ECO:0000256" key="1">
    <source>
        <dbReference type="SAM" id="Phobius"/>
    </source>
</evidence>
<proteinExistence type="predicted"/>
<dbReference type="InterPro" id="IPR013783">
    <property type="entry name" value="Ig-like_fold"/>
</dbReference>
<keyword evidence="1" id="KW-1133">Transmembrane helix</keyword>
<accession>A0A1F4NRF5</accession>
<dbReference type="Gene3D" id="2.60.40.10">
    <property type="entry name" value="Immunoglobulins"/>
    <property type="match status" value="1"/>
</dbReference>
<evidence type="ECO:0000313" key="4">
    <source>
        <dbReference type="Proteomes" id="UP000178085"/>
    </source>
</evidence>
<keyword evidence="1" id="KW-0812">Transmembrane</keyword>
<dbReference type="InterPro" id="IPR002909">
    <property type="entry name" value="IPT_dom"/>
</dbReference>
<reference evidence="3 4" key="1">
    <citation type="journal article" date="2016" name="Nat. Commun.">
        <title>Thousands of microbial genomes shed light on interconnected biogeochemical processes in an aquifer system.</title>
        <authorList>
            <person name="Anantharaman K."/>
            <person name="Brown C.T."/>
            <person name="Hug L.A."/>
            <person name="Sharon I."/>
            <person name="Castelle C.J."/>
            <person name="Probst A.J."/>
            <person name="Thomas B.C."/>
            <person name="Singh A."/>
            <person name="Wilkins M.J."/>
            <person name="Karaoz U."/>
            <person name="Brodie E.L."/>
            <person name="Williams K.H."/>
            <person name="Hubbard S.S."/>
            <person name="Banfield J.F."/>
        </authorList>
    </citation>
    <scope>NUCLEOTIDE SEQUENCE [LARGE SCALE GENOMIC DNA]</scope>
</reference>
<name>A0A1F4NRF5_UNCK3</name>
<evidence type="ECO:0000313" key="3">
    <source>
        <dbReference type="EMBL" id="OGB73472.1"/>
    </source>
</evidence>